<comment type="caution">
    <text evidence="1">The sequence shown here is derived from an EMBL/GenBank/DDBJ whole genome shotgun (WGS) entry which is preliminary data.</text>
</comment>
<gene>
    <name evidence="1" type="ORF">LY71_11199</name>
</gene>
<name>A0A2T0TQG2_9ACTN</name>
<dbReference type="AlphaFoldDB" id="A0A2T0TQG2"/>
<dbReference type="RefSeq" id="WP_170121369.1">
    <property type="nucleotide sequence ID" value="NZ_PVTG01000011.1"/>
</dbReference>
<protein>
    <submittedName>
        <fullName evidence="1">Uncharacterized protein</fullName>
    </submittedName>
</protein>
<keyword evidence="2" id="KW-1185">Reference proteome</keyword>
<sequence>MSPQSHAPGADRLEELGRELEERQRQLYRSGTMRLIVRLKRATLRPV</sequence>
<proteinExistence type="predicted"/>
<organism evidence="1 2">
    <name type="scientific">Geodermatophilus tzadiensis</name>
    <dbReference type="NCBI Taxonomy" id="1137988"/>
    <lineage>
        <taxon>Bacteria</taxon>
        <taxon>Bacillati</taxon>
        <taxon>Actinomycetota</taxon>
        <taxon>Actinomycetes</taxon>
        <taxon>Geodermatophilales</taxon>
        <taxon>Geodermatophilaceae</taxon>
        <taxon>Geodermatophilus</taxon>
    </lineage>
</organism>
<accession>A0A2T0TQG2</accession>
<dbReference type="Proteomes" id="UP000239210">
    <property type="component" value="Unassembled WGS sequence"/>
</dbReference>
<dbReference type="EMBL" id="PVTG01000011">
    <property type="protein sequence ID" value="PRY47920.1"/>
    <property type="molecule type" value="Genomic_DNA"/>
</dbReference>
<reference evidence="1 2" key="1">
    <citation type="submission" date="2018-03" db="EMBL/GenBank/DDBJ databases">
        <title>Genomic Encyclopedia of Archaeal and Bacterial Type Strains, Phase II (KMG-II): from individual species to whole genera.</title>
        <authorList>
            <person name="Goeker M."/>
        </authorList>
    </citation>
    <scope>NUCLEOTIDE SEQUENCE [LARGE SCALE GENOMIC DNA]</scope>
    <source>
        <strain evidence="1 2">DSM 45416</strain>
    </source>
</reference>
<evidence type="ECO:0000313" key="2">
    <source>
        <dbReference type="Proteomes" id="UP000239210"/>
    </source>
</evidence>
<evidence type="ECO:0000313" key="1">
    <source>
        <dbReference type="EMBL" id="PRY47920.1"/>
    </source>
</evidence>